<dbReference type="GO" id="GO:0005509">
    <property type="term" value="F:calcium ion binding"/>
    <property type="evidence" value="ECO:0007669"/>
    <property type="project" value="InterPro"/>
</dbReference>
<keyword evidence="5" id="KW-0677">Repeat</keyword>
<gene>
    <name evidence="7" type="ORF">EU981_00505</name>
</gene>
<sequence length="589" mass="66761">MYNTKPVYTTEQIVDHLLRNQNLVDFLDRNKHALNVNITTLGQNGQNIVRLAMEEWSKVADITFNEVTDHADIHFISENDEYICKSQIGKQGIKLMEINLHKGDLQRYGTEKGTILFHNTLHEIGHALGLLHLGDYNGGYPTYGIDNDCANDSFLTSIMSYFDQYQNTMTNASVGYCSTPMVADILAVQKKYGAPIKAPENSLHIINVQEKGKPFVQTVYDSGGEDLLDLSMVGEFDNYVNLNPESWSNIGGGRKNVTFARDSIIEDVIGGDGSDSIIGNSADNVLYGGKGDDIFYASKGNDVFNGSRGFDTVVYLSPSSDYKIYPFEDEVITYDVGNNKVDSIRSVEKIIFSNAQMDLGNMQRKSMLEYTASYEDLCRSIGYDVDLSRKHLLEWGLKEERNILFDSYLYLGGYEDLRQAFGENRESAARHYIEYGLSEGRNPQVFDRLAYIASYEDLIKEYIHTDLMQSGKEHFSRYGYIEGRSVHFDPQLYLESYEDLRHAFGEDLGAASRHYINYGFWEGRNPRLGHSAQETVFQPMSGKMQDQYTTSPQHDHRKDDDVFTINIGEDIQDHASDILIDHGMLIHAS</sequence>
<keyword evidence="4" id="KW-0964">Secreted</keyword>
<proteinExistence type="inferred from homology"/>
<comment type="cofactor">
    <cofactor evidence="1">
        <name>Ca(2+)</name>
        <dbReference type="ChEBI" id="CHEBI:29108"/>
    </cofactor>
</comment>
<dbReference type="GO" id="GO:0005615">
    <property type="term" value="C:extracellular space"/>
    <property type="evidence" value="ECO:0007669"/>
    <property type="project" value="InterPro"/>
</dbReference>
<evidence type="ECO:0000256" key="4">
    <source>
        <dbReference type="ARBA" id="ARBA00022525"/>
    </source>
</evidence>
<dbReference type="SUPFAM" id="SSF55486">
    <property type="entry name" value="Metalloproteases ('zincins'), catalytic domain"/>
    <property type="match status" value="1"/>
</dbReference>
<dbReference type="SMART" id="SM00235">
    <property type="entry name" value="ZnMc"/>
    <property type="match status" value="1"/>
</dbReference>
<dbReference type="Pfam" id="PF08548">
    <property type="entry name" value="Peptidase_M10_C"/>
    <property type="match status" value="1"/>
</dbReference>
<dbReference type="SUPFAM" id="SSF51120">
    <property type="entry name" value="beta-Roll"/>
    <property type="match status" value="1"/>
</dbReference>
<dbReference type="InterPro" id="IPR006026">
    <property type="entry name" value="Peptidase_Metallo"/>
</dbReference>
<name>A0A937DIQ1_9HYPH</name>
<reference evidence="7" key="1">
    <citation type="submission" date="2019-02" db="EMBL/GenBank/DDBJ databases">
        <title>A novel Candidatus Liberibacter species associated with the New Zealand native fuchsia psyllid, Ctenarytaina fuchsiae.</title>
        <authorList>
            <person name="Thompson S.M."/>
            <person name="Jorgensen N."/>
            <person name="David C."/>
            <person name="Bulman S.R."/>
            <person name="Smith G.R."/>
        </authorList>
    </citation>
    <scope>NUCLEOTIDE SEQUENCE</scope>
    <source>
        <strain evidence="7">Oxford</strain>
    </source>
</reference>
<dbReference type="EMBL" id="SEOL01000001">
    <property type="protein sequence ID" value="MBL0848576.1"/>
    <property type="molecule type" value="Genomic_DNA"/>
</dbReference>
<comment type="subcellular location">
    <subcellularLocation>
        <location evidence="2">Secreted</location>
    </subcellularLocation>
</comment>
<dbReference type="InterPro" id="IPR001343">
    <property type="entry name" value="Hemolysn_Ca-bd"/>
</dbReference>
<evidence type="ECO:0000256" key="1">
    <source>
        <dbReference type="ARBA" id="ARBA00001913"/>
    </source>
</evidence>
<dbReference type="GO" id="GO:0006508">
    <property type="term" value="P:proteolysis"/>
    <property type="evidence" value="ECO:0007669"/>
    <property type="project" value="InterPro"/>
</dbReference>
<evidence type="ECO:0000313" key="7">
    <source>
        <dbReference type="EMBL" id="MBL0848576.1"/>
    </source>
</evidence>
<dbReference type="InterPro" id="IPR001506">
    <property type="entry name" value="Peptidase_M12A"/>
</dbReference>
<evidence type="ECO:0000256" key="5">
    <source>
        <dbReference type="ARBA" id="ARBA00022737"/>
    </source>
</evidence>
<comment type="caution">
    <text evidence="7">The sequence shown here is derived from an EMBL/GenBank/DDBJ whole genome shotgun (WGS) entry which is preliminary data.</text>
</comment>
<dbReference type="Gene3D" id="2.150.10.10">
    <property type="entry name" value="Serralysin-like metalloprotease, C-terminal"/>
    <property type="match status" value="1"/>
</dbReference>
<dbReference type="GO" id="GO:0004222">
    <property type="term" value="F:metalloendopeptidase activity"/>
    <property type="evidence" value="ECO:0007669"/>
    <property type="project" value="InterPro"/>
</dbReference>
<dbReference type="Pfam" id="PF01400">
    <property type="entry name" value="Astacin"/>
    <property type="match status" value="1"/>
</dbReference>
<evidence type="ECO:0000256" key="3">
    <source>
        <dbReference type="ARBA" id="ARBA00009490"/>
    </source>
</evidence>
<accession>A0A937DIQ1</accession>
<evidence type="ECO:0000256" key="2">
    <source>
        <dbReference type="ARBA" id="ARBA00004613"/>
    </source>
</evidence>
<dbReference type="Proteomes" id="UP000736856">
    <property type="component" value="Unassembled WGS sequence"/>
</dbReference>
<dbReference type="InterPro" id="IPR024079">
    <property type="entry name" value="MetalloPept_cat_dom_sf"/>
</dbReference>
<dbReference type="Pfam" id="PF00353">
    <property type="entry name" value="HemolysinCabind"/>
    <property type="match status" value="1"/>
</dbReference>
<comment type="similarity">
    <text evidence="3">Belongs to the peptidase M10B family.</text>
</comment>
<dbReference type="InterPro" id="IPR011049">
    <property type="entry name" value="Serralysin-like_metalloprot_C"/>
</dbReference>
<organism evidence="7 8">
    <name type="scientific">Candidatus Liberibacter ctenarytainae</name>
    <dbReference type="NCBI Taxonomy" id="2020335"/>
    <lineage>
        <taxon>Bacteria</taxon>
        <taxon>Pseudomonadati</taxon>
        <taxon>Pseudomonadota</taxon>
        <taxon>Alphaproteobacteria</taxon>
        <taxon>Hyphomicrobiales</taxon>
        <taxon>Rhizobiaceae</taxon>
        <taxon>Liberibacter</taxon>
    </lineage>
</organism>
<dbReference type="Gene3D" id="3.40.390.10">
    <property type="entry name" value="Collagenase (Catalytic Domain)"/>
    <property type="match status" value="1"/>
</dbReference>
<evidence type="ECO:0000313" key="8">
    <source>
        <dbReference type="Proteomes" id="UP000736856"/>
    </source>
</evidence>
<evidence type="ECO:0000259" key="6">
    <source>
        <dbReference type="SMART" id="SM00235"/>
    </source>
</evidence>
<dbReference type="InterPro" id="IPR013858">
    <property type="entry name" value="Peptidase_M10B_C"/>
</dbReference>
<protein>
    <submittedName>
        <fullName evidence="7">Serralysin</fullName>
    </submittedName>
</protein>
<dbReference type="GO" id="GO:0008270">
    <property type="term" value="F:zinc ion binding"/>
    <property type="evidence" value="ECO:0007669"/>
    <property type="project" value="InterPro"/>
</dbReference>
<dbReference type="AlphaFoldDB" id="A0A937DIQ1"/>
<feature type="domain" description="Peptidase metallopeptidase" evidence="6">
    <location>
        <begin position="24"/>
        <end position="164"/>
    </location>
</feature>